<keyword evidence="2" id="KW-1185">Reference proteome</keyword>
<accession>A0A0F7FSF3</accession>
<evidence type="ECO:0000313" key="1">
    <source>
        <dbReference type="EMBL" id="AKG42979.1"/>
    </source>
</evidence>
<dbReference type="RefSeq" id="WP_046723410.1">
    <property type="nucleotide sequence ID" value="NZ_CP009922.3"/>
</dbReference>
<dbReference type="HOGENOM" id="CLU_184570_2_0_11"/>
<dbReference type="STRING" id="408015.SXIM_15950"/>
<dbReference type="Proteomes" id="UP000034034">
    <property type="component" value="Chromosome"/>
</dbReference>
<dbReference type="EMBL" id="CP009922">
    <property type="protein sequence ID" value="AKG42979.1"/>
    <property type="molecule type" value="Genomic_DNA"/>
</dbReference>
<dbReference type="PATRIC" id="fig|408015.6.peg.1630"/>
<name>A0A0F7FSF3_9ACTN</name>
<proteinExistence type="predicted"/>
<protein>
    <submittedName>
        <fullName evidence="1">Secreted protein</fullName>
    </submittedName>
</protein>
<reference evidence="1" key="1">
    <citation type="submission" date="2019-08" db="EMBL/GenBank/DDBJ databases">
        <title>Complete genome sequence of a mangrove-derived Streptomyces xiamenensis.</title>
        <authorList>
            <person name="Xu J."/>
        </authorList>
    </citation>
    <scope>NUCLEOTIDE SEQUENCE</scope>
    <source>
        <strain evidence="1">318</strain>
    </source>
</reference>
<dbReference type="KEGG" id="sxi:SXIM_15950"/>
<dbReference type="AlphaFoldDB" id="A0A0F7FSF3"/>
<evidence type="ECO:0000313" key="2">
    <source>
        <dbReference type="Proteomes" id="UP000034034"/>
    </source>
</evidence>
<gene>
    <name evidence="1" type="ORF">SXIM_15950</name>
</gene>
<organism evidence="1 2">
    <name type="scientific">Streptomyces xiamenensis</name>
    <dbReference type="NCBI Taxonomy" id="408015"/>
    <lineage>
        <taxon>Bacteria</taxon>
        <taxon>Bacillati</taxon>
        <taxon>Actinomycetota</taxon>
        <taxon>Actinomycetes</taxon>
        <taxon>Kitasatosporales</taxon>
        <taxon>Streptomycetaceae</taxon>
        <taxon>Streptomyces</taxon>
    </lineage>
</organism>
<sequence>MTTDQHDGPPPLPDVGSLVRDTWNGRIGVVMDRVGGRVALRPQGGGVEWFALPGDLEAVALSEGLSQPVREANARSRGGRR</sequence>